<keyword evidence="2" id="KW-0963">Cytoplasm</keyword>
<evidence type="ECO:0000256" key="2">
    <source>
        <dbReference type="HAMAP-Rule" id="MF_00296"/>
    </source>
</evidence>
<dbReference type="GO" id="GO:0009086">
    <property type="term" value="P:methionine biosynthetic process"/>
    <property type="evidence" value="ECO:0007669"/>
    <property type="project" value="UniProtKB-UniRule"/>
</dbReference>
<dbReference type="SUPFAM" id="SSF53474">
    <property type="entry name" value="alpha/beta-Hydrolases"/>
    <property type="match status" value="1"/>
</dbReference>
<dbReference type="GO" id="GO:0005737">
    <property type="term" value="C:cytoplasm"/>
    <property type="evidence" value="ECO:0007669"/>
    <property type="project" value="UniProtKB-SubCell"/>
</dbReference>
<evidence type="ECO:0000256" key="3">
    <source>
        <dbReference type="PIRSR" id="PIRSR000443-1"/>
    </source>
</evidence>
<dbReference type="Gene3D" id="1.10.1740.110">
    <property type="match status" value="1"/>
</dbReference>
<dbReference type="GO" id="GO:0009092">
    <property type="term" value="P:homoserine metabolic process"/>
    <property type="evidence" value="ECO:0007669"/>
    <property type="project" value="TreeGrafter"/>
</dbReference>
<reference evidence="5 6" key="1">
    <citation type="submission" date="2008-07" db="EMBL/GenBank/DDBJ databases">
        <authorList>
            <person name="Gonzalez J."/>
            <person name="Sokolova T."/>
            <person name="Ferriera S."/>
            <person name="Johnson J."/>
            <person name="Kravitz S."/>
            <person name="Beeson K."/>
            <person name="Sutton G."/>
            <person name="Rogers Y.-H."/>
            <person name="Friedman R."/>
            <person name="Frazier M."/>
            <person name="Venter J.C."/>
        </authorList>
    </citation>
    <scope>NUCLEOTIDE SEQUENCE [LARGE SCALE GENOMIC DNA]</scope>
    <source>
        <strain evidence="5 6">DSM 12653</strain>
    </source>
</reference>
<dbReference type="Gene3D" id="3.40.50.1820">
    <property type="entry name" value="alpha/beta hydrolase"/>
    <property type="match status" value="1"/>
</dbReference>
<keyword evidence="1 2" id="KW-0808">Transferase</keyword>
<feature type="active site" evidence="2 3">
    <location>
        <position position="306"/>
    </location>
</feature>
<feature type="binding site" evidence="2">
    <location>
        <position position="340"/>
    </location>
    <ligand>
        <name>substrate</name>
    </ligand>
</feature>
<dbReference type="InterPro" id="IPR029058">
    <property type="entry name" value="AB_hydrolase_fold"/>
</dbReference>
<accession>A0A0F5PKC9</accession>
<feature type="active site" evidence="2 3">
    <location>
        <position position="339"/>
    </location>
</feature>
<dbReference type="InterPro" id="IPR008220">
    <property type="entry name" value="HAT_MetX-like"/>
</dbReference>
<reference evidence="5 6" key="2">
    <citation type="journal article" date="2015" name="BMC Genomics">
        <title>Analysis of three genomes within the thermophilic bacterial species Caldanaerobacter subterraneus with a focus on carbon monoxide dehydrogenase evolution and hydrolase diversity.</title>
        <authorList>
            <person name="Sant'Anna F.H."/>
            <person name="Lebedinsky A.V."/>
            <person name="Sokolova T.G."/>
            <person name="Robb F.T."/>
            <person name="Gonzalez J.M."/>
        </authorList>
    </citation>
    <scope>NUCLEOTIDE SEQUENCE [LARGE SCALE GENOMIC DNA]</scope>
    <source>
        <strain evidence="5 6">DSM 12653</strain>
    </source>
</reference>
<keyword evidence="2" id="KW-0028">Amino-acid biosynthesis</keyword>
<comment type="caution">
    <text evidence="2">Lacks conserved residue(s) required for the propagation of feature annotation.</text>
</comment>
<reference evidence="6" key="3">
    <citation type="submission" date="2015-02" db="EMBL/GenBank/DDBJ databases">
        <title>Genome analysis of three genomes within the thermophilic hydrogenogenic bacterial species Caldanaerobacter subterraneus.</title>
        <authorList>
            <person name="Sant'Anna F.H."/>
            <person name="Lebedinsky A."/>
            <person name="Sokolova T."/>
            <person name="Robb F.T."/>
            <person name="Gonzalez J.M."/>
        </authorList>
    </citation>
    <scope>NUCLEOTIDE SEQUENCE [LARGE SCALE GENOMIC DNA]</scope>
    <source>
        <strain evidence="6">DSM 12653</strain>
    </source>
</reference>
<comment type="subunit">
    <text evidence="2">Homodimer.</text>
</comment>
<evidence type="ECO:0000259" key="4">
    <source>
        <dbReference type="Pfam" id="PF00561"/>
    </source>
</evidence>
<feature type="active site" description="Nucleophile" evidence="2 3">
    <location>
        <position position="150"/>
    </location>
</feature>
<evidence type="ECO:0000313" key="5">
    <source>
        <dbReference type="EMBL" id="KKC29050.1"/>
    </source>
</evidence>
<dbReference type="PANTHER" id="PTHR32268">
    <property type="entry name" value="HOMOSERINE O-ACETYLTRANSFERASE"/>
    <property type="match status" value="1"/>
</dbReference>
<dbReference type="UniPathway" id="UPA00051">
    <property type="reaction ID" value="UER00074"/>
</dbReference>
<dbReference type="NCBIfam" id="TIGR01392">
    <property type="entry name" value="homoserO_Ac_trn"/>
    <property type="match status" value="1"/>
</dbReference>
<comment type="similarity">
    <text evidence="2">Belongs to the AB hydrolase superfamily. MetX family.</text>
</comment>
<dbReference type="EC" id="2.3.1.31" evidence="2"/>
<protein>
    <recommendedName>
        <fullName evidence="2">Homoserine O-acetyltransferase</fullName>
        <shortName evidence="2">HAT</shortName>
        <ecNumber evidence="2">2.3.1.31</ecNumber>
    </recommendedName>
    <alternativeName>
        <fullName evidence="2">Homoserine transacetylase</fullName>
        <shortName evidence="2">HTA</shortName>
    </alternativeName>
</protein>
<feature type="binding site" evidence="2">
    <location>
        <position position="220"/>
    </location>
    <ligand>
        <name>substrate</name>
    </ligand>
</feature>
<proteinExistence type="inferred from homology"/>
<dbReference type="AlphaFoldDB" id="A0A0F5PKC9"/>
<keyword evidence="2" id="KW-0012">Acyltransferase</keyword>
<dbReference type="Proteomes" id="UP000010146">
    <property type="component" value="Unassembled WGS sequence"/>
</dbReference>
<dbReference type="GO" id="GO:0004414">
    <property type="term" value="F:homoserine O-acetyltransferase activity"/>
    <property type="evidence" value="ECO:0007669"/>
    <property type="project" value="UniProtKB-UniRule"/>
</dbReference>
<comment type="catalytic activity">
    <reaction evidence="2">
        <text>L-homoserine + acetyl-CoA = O-acetyl-L-homoserine + CoA</text>
        <dbReference type="Rhea" id="RHEA:13701"/>
        <dbReference type="ChEBI" id="CHEBI:57287"/>
        <dbReference type="ChEBI" id="CHEBI:57288"/>
        <dbReference type="ChEBI" id="CHEBI:57476"/>
        <dbReference type="ChEBI" id="CHEBI:57716"/>
        <dbReference type="EC" id="2.3.1.31"/>
    </reaction>
</comment>
<organism evidence="5 6">
    <name type="scientific">Caldanaerobacter subterraneus subsp. pacificus DSM 12653</name>
    <dbReference type="NCBI Taxonomy" id="391606"/>
    <lineage>
        <taxon>Bacteria</taxon>
        <taxon>Bacillati</taxon>
        <taxon>Bacillota</taxon>
        <taxon>Clostridia</taxon>
        <taxon>Thermoanaerobacterales</taxon>
        <taxon>Thermoanaerobacteraceae</taxon>
        <taxon>Caldanaerobacter</taxon>
    </lineage>
</organism>
<dbReference type="EMBL" id="ABXP02000106">
    <property type="protein sequence ID" value="KKC29050.1"/>
    <property type="molecule type" value="Genomic_DNA"/>
</dbReference>
<dbReference type="PIRSF" id="PIRSF000443">
    <property type="entry name" value="Homoser_Ac_trans"/>
    <property type="match status" value="1"/>
</dbReference>
<comment type="subcellular location">
    <subcellularLocation>
        <location evidence="2">Cytoplasm</location>
    </subcellularLocation>
</comment>
<comment type="function">
    <text evidence="2">Transfers an acetyl group from acetyl-CoA to L-homoserine, forming acetyl-L-homoserine.</text>
</comment>
<sequence length="370" mass="41249">MGMIVEEKKVTLKGDPVFTTESGYGFKELTIVYETYGQLNEKKDNVILVEHALSGSAHAAGVHPGKNNPGWWDGLIGPGKYIDTERYFVICSNFLGSCYGTTGPSSIDPSTGKPYGLKFPKINIRDMVRVQKLLLDYLGIDEVKVVIGGSMGGMQALEWAVTYPDIVKKAVVIAADYKLTPLNIAYNYVGIQSVLNDPHFYGGDYYDKPEKPHKGLSTARMLGMITYKSGELFDVRFGRAKNGMNFEVENYLDYHGISFINRFDANSYLYILWAMNEHDITKPYGSLKAALKRIKAEVLMIGIDTDMIFPSKYMIEFIKKLNAVGGRGSFEEISSIQGHDAFLVDIDKIGPIISEFIEKSEEDKKEAACI</sequence>
<dbReference type="PANTHER" id="PTHR32268:SF11">
    <property type="entry name" value="HOMOSERINE O-ACETYLTRANSFERASE"/>
    <property type="match status" value="1"/>
</dbReference>
<keyword evidence="2" id="KW-0486">Methionine biosynthesis</keyword>
<gene>
    <name evidence="2" type="primary">metXA</name>
    <name evidence="5" type="ORF">CDSM653_01901</name>
</gene>
<comment type="caution">
    <text evidence="5">The sequence shown here is derived from an EMBL/GenBank/DDBJ whole genome shotgun (WGS) entry which is preliminary data.</text>
</comment>
<dbReference type="Pfam" id="PF00561">
    <property type="entry name" value="Abhydrolase_1"/>
    <property type="match status" value="1"/>
</dbReference>
<name>A0A0F5PKC9_9THEO</name>
<dbReference type="InterPro" id="IPR000073">
    <property type="entry name" value="AB_hydrolase_1"/>
</dbReference>
<evidence type="ECO:0000313" key="6">
    <source>
        <dbReference type="Proteomes" id="UP000010146"/>
    </source>
</evidence>
<dbReference type="NCBIfam" id="NF001209">
    <property type="entry name" value="PRK00175.1"/>
    <property type="match status" value="1"/>
</dbReference>
<comment type="pathway">
    <text evidence="2">Amino-acid biosynthesis; L-methionine biosynthesis via de novo pathway; O-acetyl-L-homoserine from L-homoserine: step 1/1.</text>
</comment>
<evidence type="ECO:0000256" key="1">
    <source>
        <dbReference type="ARBA" id="ARBA00022679"/>
    </source>
</evidence>
<feature type="domain" description="AB hydrolase-1" evidence="4">
    <location>
        <begin position="46"/>
        <end position="343"/>
    </location>
</feature>
<dbReference type="HAMAP" id="MF_00296">
    <property type="entry name" value="MetX_acyltransf"/>
    <property type="match status" value="1"/>
</dbReference>